<keyword evidence="3" id="KW-1185">Reference proteome</keyword>
<name>A0A2T0BBQ2_9CLOT</name>
<keyword evidence="1" id="KW-1133">Transmembrane helix</keyword>
<reference evidence="2 3" key="1">
    <citation type="submission" date="2018-03" db="EMBL/GenBank/DDBJ databases">
        <title>Genome sequence of Clostridium vincentii DSM 10228.</title>
        <authorList>
            <person name="Poehlein A."/>
            <person name="Daniel R."/>
        </authorList>
    </citation>
    <scope>NUCLEOTIDE SEQUENCE [LARGE SCALE GENOMIC DNA]</scope>
    <source>
        <strain evidence="2 3">DSM 10228</strain>
    </source>
</reference>
<accession>A0A2T0BBQ2</accession>
<evidence type="ECO:0000256" key="1">
    <source>
        <dbReference type="SAM" id="Phobius"/>
    </source>
</evidence>
<comment type="caution">
    <text evidence="2">The sequence shown here is derived from an EMBL/GenBank/DDBJ whole genome shotgun (WGS) entry which is preliminary data.</text>
</comment>
<evidence type="ECO:0000313" key="2">
    <source>
        <dbReference type="EMBL" id="PRR81237.1"/>
    </source>
</evidence>
<dbReference type="Proteomes" id="UP000239471">
    <property type="component" value="Unassembled WGS sequence"/>
</dbReference>
<keyword evidence="1" id="KW-0472">Membrane</keyword>
<dbReference type="EMBL" id="PVXQ01000033">
    <property type="protein sequence ID" value="PRR81237.1"/>
    <property type="molecule type" value="Genomic_DNA"/>
</dbReference>
<feature type="transmembrane region" description="Helical" evidence="1">
    <location>
        <begin position="140"/>
        <end position="160"/>
    </location>
</feature>
<protein>
    <submittedName>
        <fullName evidence="2">Uncharacterized protein</fullName>
    </submittedName>
</protein>
<organism evidence="2 3">
    <name type="scientific">Clostridium vincentii</name>
    <dbReference type="NCBI Taxonomy" id="52704"/>
    <lineage>
        <taxon>Bacteria</taxon>
        <taxon>Bacillati</taxon>
        <taxon>Bacillota</taxon>
        <taxon>Clostridia</taxon>
        <taxon>Eubacteriales</taxon>
        <taxon>Clostridiaceae</taxon>
        <taxon>Clostridium</taxon>
    </lineage>
</organism>
<proteinExistence type="predicted"/>
<dbReference type="AlphaFoldDB" id="A0A2T0BBQ2"/>
<sequence>MEILIKLRNTIWYNITYKLIRGCIGGVVLIISKDNGKKLFELNENELIIYRFLRNKIIKRRDIRSAYLNEQGLIILTYDNKTVTKSIINMSWNDREGLKILVDEINNENVVFGTTNKETPLWYVFIYPIYLLAQLTHNKFIFILTIIAWIILMAITIVTLKSYKGNMYYIDTERFEVIGFRNRIKRRFTTSDIELVKSDEVGTKYKVKDSRYKFYIRNVITYPVLYKKAIAEMKMKAE</sequence>
<gene>
    <name evidence="2" type="ORF">CLVI_26490</name>
</gene>
<evidence type="ECO:0000313" key="3">
    <source>
        <dbReference type="Proteomes" id="UP000239471"/>
    </source>
</evidence>
<feature type="transmembrane region" description="Helical" evidence="1">
    <location>
        <begin position="12"/>
        <end position="32"/>
    </location>
</feature>
<keyword evidence="1" id="KW-0812">Transmembrane</keyword>